<dbReference type="PROSITE" id="PS50181">
    <property type="entry name" value="FBOX"/>
    <property type="match status" value="1"/>
</dbReference>
<dbReference type="InterPro" id="IPR032675">
    <property type="entry name" value="LRR_dom_sf"/>
</dbReference>
<dbReference type="AlphaFoldDB" id="A5DRU9"/>
<dbReference type="eggNOG" id="ENOG502T36X">
    <property type="taxonomic scope" value="Eukaryota"/>
</dbReference>
<organism evidence="2 3">
    <name type="scientific">Lodderomyces elongisporus (strain ATCC 11503 / CBS 2605 / JCM 1781 / NBRC 1676 / NRRL YB-4239)</name>
    <name type="common">Yeast</name>
    <name type="synonym">Saccharomyces elongisporus</name>
    <dbReference type="NCBI Taxonomy" id="379508"/>
    <lineage>
        <taxon>Eukaryota</taxon>
        <taxon>Fungi</taxon>
        <taxon>Dikarya</taxon>
        <taxon>Ascomycota</taxon>
        <taxon>Saccharomycotina</taxon>
        <taxon>Pichiomycetes</taxon>
        <taxon>Debaryomycetaceae</taxon>
        <taxon>Candida/Lodderomyces clade</taxon>
        <taxon>Lodderomyces</taxon>
    </lineage>
</organism>
<feature type="domain" description="F-box" evidence="1">
    <location>
        <begin position="1"/>
        <end position="26"/>
    </location>
</feature>
<dbReference type="SUPFAM" id="SSF52047">
    <property type="entry name" value="RNI-like"/>
    <property type="match status" value="1"/>
</dbReference>
<name>A5DRU9_LODEL</name>
<reference evidence="2 3" key="1">
    <citation type="journal article" date="2009" name="Nature">
        <title>Evolution of pathogenicity and sexual reproduction in eight Candida genomes.</title>
        <authorList>
            <person name="Butler G."/>
            <person name="Rasmussen M.D."/>
            <person name="Lin M.F."/>
            <person name="Santos M.A."/>
            <person name="Sakthikumar S."/>
            <person name="Munro C.A."/>
            <person name="Rheinbay E."/>
            <person name="Grabherr M."/>
            <person name="Forche A."/>
            <person name="Reedy J.L."/>
            <person name="Agrafioti I."/>
            <person name="Arnaud M.B."/>
            <person name="Bates S."/>
            <person name="Brown A.J."/>
            <person name="Brunke S."/>
            <person name="Costanzo M.C."/>
            <person name="Fitzpatrick D.A."/>
            <person name="de Groot P.W."/>
            <person name="Harris D."/>
            <person name="Hoyer L.L."/>
            <person name="Hube B."/>
            <person name="Klis F.M."/>
            <person name="Kodira C."/>
            <person name="Lennard N."/>
            <person name="Logue M.E."/>
            <person name="Martin R."/>
            <person name="Neiman A.M."/>
            <person name="Nikolaou E."/>
            <person name="Quail M.A."/>
            <person name="Quinn J."/>
            <person name="Santos M.C."/>
            <person name="Schmitzberger F.F."/>
            <person name="Sherlock G."/>
            <person name="Shah P."/>
            <person name="Silverstein K.A."/>
            <person name="Skrzypek M.S."/>
            <person name="Soll D."/>
            <person name="Staggs R."/>
            <person name="Stansfield I."/>
            <person name="Stumpf M.P."/>
            <person name="Sudbery P.E."/>
            <person name="Srikantha T."/>
            <person name="Zeng Q."/>
            <person name="Berman J."/>
            <person name="Berriman M."/>
            <person name="Heitman J."/>
            <person name="Gow N.A."/>
            <person name="Lorenz M.C."/>
            <person name="Birren B.W."/>
            <person name="Kellis M."/>
            <person name="Cuomo C.A."/>
        </authorList>
    </citation>
    <scope>NUCLEOTIDE SEQUENCE [LARGE SCALE GENOMIC DNA]</scope>
    <source>
        <strain evidence="3">ATCC 11503 / BCRC 21390 / CBS 2605 / JCM 1781 / NBRC 1676 / NRRL YB-4239</strain>
    </source>
</reference>
<proteinExistence type="predicted"/>
<dbReference type="Gene3D" id="3.80.10.10">
    <property type="entry name" value="Ribonuclease Inhibitor"/>
    <property type="match status" value="1"/>
</dbReference>
<dbReference type="Proteomes" id="UP000001996">
    <property type="component" value="Unassembled WGS sequence"/>
</dbReference>
<keyword evidence="3" id="KW-1185">Reference proteome</keyword>
<dbReference type="OrthoDB" id="27267at2759"/>
<protein>
    <recommendedName>
        <fullName evidence="1">F-box domain-containing protein</fullName>
    </recommendedName>
</protein>
<sequence>MTILKLPNEIVLRILRYLDNNEIHKLIEEYRLLPSAQPILRLLFERLFGGTLIIINEQPRLQFAHDYELTIDSFEDKLLNLDSFENLLFQKIRPTVIEFRFTRQHNEYQRFLHDLSRLHSLIDSGNESTRRYFKRILNIHIHIDAHLVFMENPDSLKSIIVKLILELSSCSLVHKIRNLTIKSSEIGSLYVAQWSQLFKQFKSLEVLDLLGNLLKSNYEQYLDVWGMLKKFPDTLTTLNLRNNMISYVSKDFISNLPQSLRILDMDQNDVEIVEPCEVGKLIPNLRKWSMNHTKLSVISPSMFKTCLPGFILEMKGTYLPTSDVHKFFKIAKEGSFVVVV</sequence>
<dbReference type="InParanoid" id="A5DRU9"/>
<evidence type="ECO:0000313" key="3">
    <source>
        <dbReference type="Proteomes" id="UP000001996"/>
    </source>
</evidence>
<evidence type="ECO:0000313" key="2">
    <source>
        <dbReference type="EMBL" id="EDK41907.1"/>
    </source>
</evidence>
<gene>
    <name evidence="2" type="ORF">LELG_00085</name>
</gene>
<dbReference type="HOGENOM" id="CLU_794797_0_0_1"/>
<evidence type="ECO:0000259" key="1">
    <source>
        <dbReference type="PROSITE" id="PS50181"/>
    </source>
</evidence>
<dbReference type="InterPro" id="IPR001810">
    <property type="entry name" value="F-box_dom"/>
</dbReference>
<dbReference type="EMBL" id="CH981524">
    <property type="protein sequence ID" value="EDK41907.1"/>
    <property type="molecule type" value="Genomic_DNA"/>
</dbReference>
<dbReference type="KEGG" id="lel:PVL30_000082"/>
<dbReference type="GeneID" id="5235482"/>
<dbReference type="OMA" id="WELNYTK"/>
<accession>A5DRU9</accession>